<dbReference type="SMART" id="SM00388">
    <property type="entry name" value="HisKA"/>
    <property type="match status" value="1"/>
</dbReference>
<evidence type="ECO:0000313" key="8">
    <source>
        <dbReference type="Proteomes" id="UP000295197"/>
    </source>
</evidence>
<evidence type="ECO:0000256" key="4">
    <source>
        <dbReference type="PROSITE-ProRule" id="PRU00169"/>
    </source>
</evidence>
<dbReference type="InterPro" id="IPR005467">
    <property type="entry name" value="His_kinase_dom"/>
</dbReference>
<name>A0A4R3VXW7_9SPHI</name>
<keyword evidence="3 4" id="KW-0597">Phosphoprotein</keyword>
<dbReference type="PANTHER" id="PTHR43547">
    <property type="entry name" value="TWO-COMPONENT HISTIDINE KINASE"/>
    <property type="match status" value="1"/>
</dbReference>
<feature type="domain" description="Response regulatory" evidence="6">
    <location>
        <begin position="7"/>
        <end position="122"/>
    </location>
</feature>
<keyword evidence="8" id="KW-1185">Reference proteome</keyword>
<dbReference type="PROSITE" id="PS50109">
    <property type="entry name" value="HIS_KIN"/>
    <property type="match status" value="1"/>
</dbReference>
<dbReference type="PRINTS" id="PR00344">
    <property type="entry name" value="BCTRLSENSOR"/>
</dbReference>
<dbReference type="SMART" id="SM00448">
    <property type="entry name" value="REC"/>
    <property type="match status" value="1"/>
</dbReference>
<dbReference type="InterPro" id="IPR036890">
    <property type="entry name" value="HATPase_C_sf"/>
</dbReference>
<dbReference type="EMBL" id="SMBZ01000008">
    <property type="protein sequence ID" value="TCV18761.1"/>
    <property type="molecule type" value="Genomic_DNA"/>
</dbReference>
<dbReference type="EC" id="2.7.13.3" evidence="2"/>
<dbReference type="InterPro" id="IPR001789">
    <property type="entry name" value="Sig_transdc_resp-reg_receiver"/>
</dbReference>
<dbReference type="InterPro" id="IPR003661">
    <property type="entry name" value="HisK_dim/P_dom"/>
</dbReference>
<dbReference type="CDD" id="cd00082">
    <property type="entry name" value="HisKA"/>
    <property type="match status" value="1"/>
</dbReference>
<dbReference type="Pfam" id="PF00072">
    <property type="entry name" value="Response_reg"/>
    <property type="match status" value="1"/>
</dbReference>
<dbReference type="InterPro" id="IPR003594">
    <property type="entry name" value="HATPase_dom"/>
</dbReference>
<dbReference type="SUPFAM" id="SSF47384">
    <property type="entry name" value="Homodimeric domain of signal transducing histidine kinase"/>
    <property type="match status" value="1"/>
</dbReference>
<evidence type="ECO:0000313" key="7">
    <source>
        <dbReference type="EMBL" id="TCV18761.1"/>
    </source>
</evidence>
<dbReference type="GO" id="GO:0000155">
    <property type="term" value="F:phosphorelay sensor kinase activity"/>
    <property type="evidence" value="ECO:0007669"/>
    <property type="project" value="InterPro"/>
</dbReference>
<dbReference type="InterPro" id="IPR004358">
    <property type="entry name" value="Sig_transdc_His_kin-like_C"/>
</dbReference>
<dbReference type="InterPro" id="IPR036097">
    <property type="entry name" value="HisK_dim/P_sf"/>
</dbReference>
<evidence type="ECO:0000256" key="3">
    <source>
        <dbReference type="ARBA" id="ARBA00022553"/>
    </source>
</evidence>
<comment type="caution">
    <text evidence="7">The sequence shown here is derived from an EMBL/GenBank/DDBJ whole genome shotgun (WGS) entry which is preliminary data.</text>
</comment>
<dbReference type="SUPFAM" id="SSF55874">
    <property type="entry name" value="ATPase domain of HSP90 chaperone/DNA topoisomerase II/histidine kinase"/>
    <property type="match status" value="1"/>
</dbReference>
<dbReference type="OrthoDB" id="9781208at2"/>
<dbReference type="PROSITE" id="PS50110">
    <property type="entry name" value="RESPONSE_REGULATORY"/>
    <property type="match status" value="1"/>
</dbReference>
<evidence type="ECO:0000256" key="2">
    <source>
        <dbReference type="ARBA" id="ARBA00012438"/>
    </source>
</evidence>
<dbReference type="CDD" id="cd17569">
    <property type="entry name" value="REC_HupR-like"/>
    <property type="match status" value="1"/>
</dbReference>
<accession>A0A4R3VXW7</accession>
<protein>
    <recommendedName>
        <fullName evidence="2">histidine kinase</fullName>
        <ecNumber evidence="2">2.7.13.3</ecNumber>
    </recommendedName>
</protein>
<evidence type="ECO:0000259" key="5">
    <source>
        <dbReference type="PROSITE" id="PS50109"/>
    </source>
</evidence>
<dbReference type="Gene3D" id="3.30.565.10">
    <property type="entry name" value="Histidine kinase-like ATPase, C-terminal domain"/>
    <property type="match status" value="1"/>
</dbReference>
<dbReference type="AlphaFoldDB" id="A0A4R3VXW7"/>
<dbReference type="PANTHER" id="PTHR43547:SF2">
    <property type="entry name" value="HYBRID SIGNAL TRANSDUCTION HISTIDINE KINASE C"/>
    <property type="match status" value="1"/>
</dbReference>
<feature type="modified residue" description="4-aspartylphosphate" evidence="4">
    <location>
        <position position="56"/>
    </location>
</feature>
<dbReference type="Gene3D" id="3.40.50.2300">
    <property type="match status" value="1"/>
</dbReference>
<gene>
    <name evidence="7" type="ORF">EDC17_10089</name>
</gene>
<dbReference type="SMART" id="SM00387">
    <property type="entry name" value="HATPase_c"/>
    <property type="match status" value="1"/>
</dbReference>
<dbReference type="InterPro" id="IPR011006">
    <property type="entry name" value="CheY-like_superfamily"/>
</dbReference>
<evidence type="ECO:0000256" key="1">
    <source>
        <dbReference type="ARBA" id="ARBA00000085"/>
    </source>
</evidence>
<reference evidence="7 8" key="1">
    <citation type="submission" date="2019-03" db="EMBL/GenBank/DDBJ databases">
        <title>Genomic Encyclopedia of Type Strains, Phase IV (KMG-IV): sequencing the most valuable type-strain genomes for metagenomic binning, comparative biology and taxonomic classification.</title>
        <authorList>
            <person name="Goeker M."/>
        </authorList>
    </citation>
    <scope>NUCLEOTIDE SEQUENCE [LARGE SCALE GENOMIC DNA]</scope>
    <source>
        <strain evidence="7 8">DSM 22362</strain>
    </source>
</reference>
<dbReference type="Gene3D" id="1.10.287.130">
    <property type="match status" value="1"/>
</dbReference>
<evidence type="ECO:0000259" key="6">
    <source>
        <dbReference type="PROSITE" id="PS50110"/>
    </source>
</evidence>
<dbReference type="SUPFAM" id="SSF52172">
    <property type="entry name" value="CheY-like"/>
    <property type="match status" value="1"/>
</dbReference>
<comment type="catalytic activity">
    <reaction evidence="1">
        <text>ATP + protein L-histidine = ADP + protein N-phospho-L-histidine.</text>
        <dbReference type="EC" id="2.7.13.3"/>
    </reaction>
</comment>
<proteinExistence type="predicted"/>
<dbReference type="CDD" id="cd00075">
    <property type="entry name" value="HATPase"/>
    <property type="match status" value="1"/>
</dbReference>
<feature type="domain" description="Histidine kinase" evidence="5">
    <location>
        <begin position="151"/>
        <end position="362"/>
    </location>
</feature>
<dbReference type="Pfam" id="PF02518">
    <property type="entry name" value="HATPase_c"/>
    <property type="match status" value="1"/>
</dbReference>
<dbReference type="Proteomes" id="UP000295197">
    <property type="component" value="Unassembled WGS sequence"/>
</dbReference>
<organism evidence="7 8">
    <name type="scientific">Sphingobacterium alimentarium</name>
    <dbReference type="NCBI Taxonomy" id="797292"/>
    <lineage>
        <taxon>Bacteria</taxon>
        <taxon>Pseudomonadati</taxon>
        <taxon>Bacteroidota</taxon>
        <taxon>Sphingobacteriia</taxon>
        <taxon>Sphingobacteriales</taxon>
        <taxon>Sphingobacteriaceae</taxon>
        <taxon>Sphingobacterium</taxon>
    </lineage>
</organism>
<sequence>MDMDKVEILYVDDELNNLLGFKANFRLDYTIHTASDTIEAEKILAENPNIRIIFCDHRMPHELGVDFLSRIKKLYPRPIRILLTAYADMNVVVNAINKGNIFKFVRKPWLNEDIISSIEEANKFYIATSLLDIKNEELQKAYDELDKFAYSISHDMRDPLAGVLSAISYALGYDQVKPIHELLLLMQGSVLKLDQYIDSLKDYYLLRRGELLLKEIDFHEVADSINEFYKISIEENKVNLSITVEQNSLFKSDLSLLELILHNLLSNAFKYQKLDAKDKYIKAQFKVAKGMATIIVEDNGIGIANESVEDIFKLFYRASHQAQGMGFGLYNVNSALIKINGKVEVESELGKGTKFTLYIPSK</sequence>